<feature type="domain" description="PRANC" evidence="2">
    <location>
        <begin position="370"/>
        <end position="464"/>
    </location>
</feature>
<feature type="repeat" description="ANK" evidence="1">
    <location>
        <begin position="35"/>
        <end position="69"/>
    </location>
</feature>
<evidence type="ECO:0000256" key="1">
    <source>
        <dbReference type="PROSITE-ProRule" id="PRU00023"/>
    </source>
</evidence>
<dbReference type="PANTHER" id="PTHR24118">
    <property type="entry name" value="POTE ANKYRIN DOMAIN"/>
    <property type="match status" value="1"/>
</dbReference>
<dbReference type="Pfam" id="PF13637">
    <property type="entry name" value="Ank_4"/>
    <property type="match status" value="1"/>
</dbReference>
<protein>
    <submittedName>
        <fullName evidence="3">Ankyrin repeat protein</fullName>
    </submittedName>
</protein>
<keyword evidence="1" id="KW-0040">ANK repeat</keyword>
<dbReference type="InterPro" id="IPR002110">
    <property type="entry name" value="Ankyrin_rpt"/>
</dbReference>
<dbReference type="PANTHER" id="PTHR24118:SF99">
    <property type="entry name" value="POTE ANKYRIN DOMAIN FAMILY MEMBER 3C-RELATED"/>
    <property type="match status" value="1"/>
</dbReference>
<dbReference type="PROSITE" id="PS50088">
    <property type="entry name" value="ANK_REPEAT"/>
    <property type="match status" value="1"/>
</dbReference>
<dbReference type="Gene3D" id="1.25.40.20">
    <property type="entry name" value="Ankyrin repeat-containing domain"/>
    <property type="match status" value="1"/>
</dbReference>
<evidence type="ECO:0000313" key="4">
    <source>
        <dbReference type="Proteomes" id="UP000099606"/>
    </source>
</evidence>
<dbReference type="SMART" id="SM00248">
    <property type="entry name" value="ANK"/>
    <property type="match status" value="6"/>
</dbReference>
<reference evidence="3 4" key="1">
    <citation type="journal article" date="2007" name="Virus Res.">
        <title>Comparative genetic analysis of genomic DNA sequences of two human isolates of Tanapox virus.</title>
        <authorList>
            <person name="Nazarian S.H."/>
            <person name="Barrett J.W."/>
            <person name="Frace A.M."/>
            <person name="Olsen-Rasmussen M."/>
            <person name="Khristova M."/>
            <person name="Shaban M."/>
            <person name="Neering S."/>
            <person name="Li Y."/>
            <person name="Damon I.K."/>
            <person name="Esposito J.J."/>
            <person name="Essani K."/>
            <person name="McFadden G."/>
        </authorList>
    </citation>
    <scope>NUCLEOTIDE SEQUENCE [LARGE SCALE GENOMIC DNA]</scope>
    <source>
        <strain evidence="3">TPV-RoC</strain>
    </source>
</reference>
<dbReference type="Proteomes" id="UP000099606">
    <property type="component" value="Segment"/>
</dbReference>
<dbReference type="InterPro" id="IPR036770">
    <property type="entry name" value="Ankyrin_rpt-contain_sf"/>
</dbReference>
<organism evidence="3 4">
    <name type="scientific">Tanapox virus</name>
    <dbReference type="NCBI Taxonomy" id="99000"/>
    <lineage>
        <taxon>Viruses</taxon>
        <taxon>Varidnaviria</taxon>
        <taxon>Bamfordvirae</taxon>
        <taxon>Nucleocytoviricota</taxon>
        <taxon>Pokkesviricetes</taxon>
        <taxon>Chitovirales</taxon>
        <taxon>Poxviridae</taxon>
        <taxon>Chordopoxvirinae</taxon>
        <taxon>Yatapoxvirus</taxon>
        <taxon>Yatapoxvirus tanapox</taxon>
    </lineage>
</organism>
<evidence type="ECO:0000313" key="3">
    <source>
        <dbReference type="EMBL" id="ABQ43777.1"/>
    </source>
</evidence>
<proteinExistence type="predicted"/>
<gene>
    <name evidence="3" type="primary">146R</name>
</gene>
<dbReference type="InterPro" id="IPR018272">
    <property type="entry name" value="PRANC_domain"/>
</dbReference>
<sequence>MTSIFYKYILLSTKIKYNMVKYFLDKKNNVNEIYRGMSILQQYLKKKTIKINIVKLLIKNGANVNYRGSLETPICSLLNNYKVNCVVVTKVLRLLLKYGADINLPTINGVYPFICLMYNSNINVLPMIKLFLKYGADTEVEDFNGNNLISIYLEKSKCIKTSVLELLINNNISVSNIKFTNNNIPIKIIKYLIKKFEVRDNFFQSLFESFLVNVKTYNKKNIHMLDFIINGIKDSIPHPILWTAKFNNQMAFDYCIKLGDDINAVSENGNTCITFALHNGSGRLFSTVLRKNPSPELIKNTFNYFSVNGLGDIVINKNKSVLMTILIKYAFSVYPIFYKNCNDLVIHFSEIINYCEKELNCMKTEIVDKGLSVYDIIFNKEIESISLKHVTSNGFLKFRNSIIYGKKINDIIIFLMQRYELVNRAIKVIDKKCNGNKYWWYLIPNEIKVTIINFLSNEELKNIIRFNFFKIMK</sequence>
<dbReference type="EMBL" id="EF420157">
    <property type="protein sequence ID" value="ABQ43777.1"/>
    <property type="molecule type" value="Genomic_DNA"/>
</dbReference>
<name>A7XDC6_9POXV</name>
<evidence type="ECO:0000259" key="2">
    <source>
        <dbReference type="Pfam" id="PF09372"/>
    </source>
</evidence>
<dbReference type="Pfam" id="PF09372">
    <property type="entry name" value="PRANC"/>
    <property type="match status" value="1"/>
</dbReference>
<dbReference type="SUPFAM" id="SSF48403">
    <property type="entry name" value="Ankyrin repeat"/>
    <property type="match status" value="1"/>
</dbReference>
<accession>A7XDC6</accession>